<dbReference type="PANTHER" id="PTHR12631:SF10">
    <property type="entry name" value="BETA-XYLOSIDASE-LIKE PROTEIN-RELATED"/>
    <property type="match status" value="1"/>
</dbReference>
<dbReference type="STRING" id="471856.Jden_2398"/>
<dbReference type="OrthoDB" id="9776971at2"/>
<dbReference type="EC" id="3.2.1.37" evidence="6"/>
<dbReference type="PRINTS" id="PR00745">
    <property type="entry name" value="GLHYDRLASE39"/>
</dbReference>
<keyword evidence="7" id="KW-1185">Reference proteome</keyword>
<evidence type="ECO:0000256" key="2">
    <source>
        <dbReference type="ARBA" id="ARBA00022801"/>
    </source>
</evidence>
<evidence type="ECO:0000256" key="3">
    <source>
        <dbReference type="ARBA" id="ARBA00023295"/>
    </source>
</evidence>
<dbReference type="Proteomes" id="UP000000628">
    <property type="component" value="Chromosome"/>
</dbReference>
<dbReference type="InterPro" id="IPR017853">
    <property type="entry name" value="GH"/>
</dbReference>
<dbReference type="InterPro" id="IPR049166">
    <property type="entry name" value="GH39_cat"/>
</dbReference>
<evidence type="ECO:0000259" key="5">
    <source>
        <dbReference type="Pfam" id="PF01229"/>
    </source>
</evidence>
<dbReference type="Pfam" id="PF01229">
    <property type="entry name" value="Glyco_hydro_39"/>
    <property type="match status" value="1"/>
</dbReference>
<dbReference type="HOGENOM" id="CLU_028597_0_0_11"/>
<reference evidence="6 7" key="1">
    <citation type="journal article" date="2009" name="Stand. Genomic Sci.">
        <title>Complete genome sequence of Jonesia denitrificans type strain (Prevot 55134).</title>
        <authorList>
            <person name="Pukall R."/>
            <person name="Gehrich-Schroter G."/>
            <person name="Lapidus A."/>
            <person name="Nolan M."/>
            <person name="Glavina Del Rio T."/>
            <person name="Lucas S."/>
            <person name="Chen F."/>
            <person name="Tice H."/>
            <person name="Pitluck S."/>
            <person name="Cheng J.F."/>
            <person name="Copeland A."/>
            <person name="Saunders E."/>
            <person name="Brettin T."/>
            <person name="Detter J.C."/>
            <person name="Bruce D."/>
            <person name="Goodwin L."/>
            <person name="Pati A."/>
            <person name="Ivanova N."/>
            <person name="Mavromatis K."/>
            <person name="Ovchinnikova G."/>
            <person name="Chen A."/>
            <person name="Palaniappan K."/>
            <person name="Land M."/>
            <person name="Hauser L."/>
            <person name="Chang Y.J."/>
            <person name="Jeffries C.D."/>
            <person name="Chain P."/>
            <person name="Goker M."/>
            <person name="Bristow J."/>
            <person name="Eisen J.A."/>
            <person name="Markowitz V."/>
            <person name="Hugenholtz P."/>
            <person name="Kyrpides N.C."/>
            <person name="Klenk H.P."/>
            <person name="Han C."/>
        </authorList>
    </citation>
    <scope>NUCLEOTIDE SEQUENCE [LARGE SCALE GENOMIC DNA]</scope>
    <source>
        <strain evidence="7">ATCC 14870 / DSM 20603 / BCRC 15368 / CIP 55.134 / JCM 11481 / NBRC 15587 / NCTC 10816 / Prevot 55134</strain>
    </source>
</reference>
<evidence type="ECO:0000313" key="7">
    <source>
        <dbReference type="Proteomes" id="UP000000628"/>
    </source>
</evidence>
<name>C7R2P0_JONDD</name>
<dbReference type="CAZy" id="GH39">
    <property type="family name" value="Glycoside Hydrolase Family 39"/>
</dbReference>
<dbReference type="Gene3D" id="3.20.20.80">
    <property type="entry name" value="Glycosidases"/>
    <property type="match status" value="1"/>
</dbReference>
<comment type="similarity">
    <text evidence="1">Belongs to the glycosyl hydrolase 39 family.</text>
</comment>
<evidence type="ECO:0000313" key="6">
    <source>
        <dbReference type="EMBL" id="ACV10031.1"/>
    </source>
</evidence>
<dbReference type="PANTHER" id="PTHR12631">
    <property type="entry name" value="ALPHA-L-IDURONIDASE"/>
    <property type="match status" value="1"/>
</dbReference>
<gene>
    <name evidence="6" type="ordered locus">Jden_2398</name>
</gene>
<feature type="active site" description="Proton donor" evidence="4">
    <location>
        <position position="158"/>
    </location>
</feature>
<accession>C7R2P0</accession>
<dbReference type="GO" id="GO:0009044">
    <property type="term" value="F:xylan 1,4-beta-xylosidase activity"/>
    <property type="evidence" value="ECO:0007669"/>
    <property type="project" value="UniProtKB-EC"/>
</dbReference>
<dbReference type="InterPro" id="IPR051923">
    <property type="entry name" value="Glycosyl_Hydrolase_39"/>
</dbReference>
<sequence>MHVVPSTPVAQLTDAWRACVGTGRMGLSLRQGHSDAVKKAVADIGFQSIRGHGMFHDDMGIIKVSEVGGERVVRYSFLYLDQVIDSYLEAGVTPLLELGFMPEVLASGDQTVFWWKGKVTPPADYDAWCELVQVTLRHLIDRYGAEAAVSWPIEVWNEPNLTVFWKDADQDEYFRLYERTARAIKTVDARFQVGGPVLSPGSDHWWAPFIAFIERTGAPIDFVSRHAYTSGPAEHVPFGVYQTLMEPQHLIDQFAIPSEELKGTTLQGLPVHISEYNTSYRPDNPVHDTAYNAAYLAPVLARGGSTGVASFSYWTISDVFEEEGVPRALFHGGFGLLTHGNIPKPTYHLFAFMAAMGTDILSTGDDHLVTRHPDGHIAVLAWHPVTGEPATPTAGHTVSLSIPLDPTSAPTAGAHTPGKPAPASAAYASRQRVNDTLGNAFTAWQTMGRPPAPTRQQMRHLHLAATPHHTVTTHTITDGRVDLTLTLDRHEITLVELTATTNATEPWIDDTRIPGHATA</sequence>
<evidence type="ECO:0000256" key="4">
    <source>
        <dbReference type="PIRSR" id="PIRSR600514-1"/>
    </source>
</evidence>
<keyword evidence="3 6" id="KW-0326">Glycosidase</keyword>
<dbReference type="RefSeq" id="WP_015772642.1">
    <property type="nucleotide sequence ID" value="NC_013174.1"/>
</dbReference>
<dbReference type="InterPro" id="IPR000514">
    <property type="entry name" value="Glyco_hydro_39"/>
</dbReference>
<proteinExistence type="inferred from homology"/>
<dbReference type="SUPFAM" id="SSF51011">
    <property type="entry name" value="Glycosyl hydrolase domain"/>
    <property type="match status" value="1"/>
</dbReference>
<protein>
    <submittedName>
        <fullName evidence="6">Xylan 1,4-beta-xylosidase</fullName>
        <ecNumber evidence="6">3.2.1.37</ecNumber>
    </submittedName>
</protein>
<feature type="domain" description="Glycosyl hydrolases family 39 N-terminal catalytic" evidence="5">
    <location>
        <begin position="4"/>
        <end position="481"/>
    </location>
</feature>
<dbReference type="eggNOG" id="COG3664">
    <property type="taxonomic scope" value="Bacteria"/>
</dbReference>
<keyword evidence="2 6" id="KW-0378">Hydrolase</keyword>
<dbReference type="AlphaFoldDB" id="C7R2P0"/>
<dbReference type="KEGG" id="jde:Jden_2398"/>
<organism evidence="6 7">
    <name type="scientific">Jonesia denitrificans (strain ATCC 14870 / DSM 20603 / BCRC 15368 / CIP 55.134 / JCM 11481 / NBRC 15587 / NCTC 10816 / Prevot 55134)</name>
    <name type="common">Listeria denitrificans</name>
    <dbReference type="NCBI Taxonomy" id="471856"/>
    <lineage>
        <taxon>Bacteria</taxon>
        <taxon>Bacillati</taxon>
        <taxon>Actinomycetota</taxon>
        <taxon>Actinomycetes</taxon>
        <taxon>Micrococcales</taxon>
        <taxon>Jonesiaceae</taxon>
        <taxon>Jonesia</taxon>
    </lineage>
</organism>
<dbReference type="SUPFAM" id="SSF51445">
    <property type="entry name" value="(Trans)glycosidases"/>
    <property type="match status" value="1"/>
</dbReference>
<dbReference type="Gene3D" id="2.60.40.1500">
    <property type="entry name" value="Glycosyl hydrolase domain, family 39"/>
    <property type="match status" value="1"/>
</dbReference>
<evidence type="ECO:0000256" key="1">
    <source>
        <dbReference type="ARBA" id="ARBA00008875"/>
    </source>
</evidence>
<dbReference type="GO" id="GO:0005975">
    <property type="term" value="P:carbohydrate metabolic process"/>
    <property type="evidence" value="ECO:0007669"/>
    <property type="project" value="InterPro"/>
</dbReference>
<dbReference type="EMBL" id="CP001706">
    <property type="protein sequence ID" value="ACV10031.1"/>
    <property type="molecule type" value="Genomic_DNA"/>
</dbReference>